<accession>A0A6A6E721</accession>
<name>A0A6A6E721_9PEZI</name>
<dbReference type="AlphaFoldDB" id="A0A6A6E721"/>
<dbReference type="Proteomes" id="UP000800200">
    <property type="component" value="Unassembled WGS sequence"/>
</dbReference>
<evidence type="ECO:0000313" key="3">
    <source>
        <dbReference type="Proteomes" id="UP000800200"/>
    </source>
</evidence>
<proteinExistence type="predicted"/>
<sequence length="296" mass="34352">MAWSINNRGETPLPFAPPSESSMNHAGRTSKHTFADLRSAQHARDRTRTRIEKYYHFRGVHQFDLPTSAPQQAHYRPYCTIESCRTFGTPELCCYNWGYFPTNLDGENTFKFTKREAYEMAQDYPRPPTYHHSRYRKDLLKWQRQRYNKKLMKRELDREGWREQLDDYETAEAIARLDIWYEWYQDFGDGFHISFTDEYAEEGEDEGYMTDEQGADEEEESGSDGQSACDEDEESAPNEGSHTDFMNELHGSSSGNGFEGDMGTTSNLAINEDVEWDLISNASSAWTEVESLESFG</sequence>
<reference evidence="2" key="1">
    <citation type="journal article" date="2020" name="Stud. Mycol.">
        <title>101 Dothideomycetes genomes: a test case for predicting lifestyles and emergence of pathogens.</title>
        <authorList>
            <person name="Haridas S."/>
            <person name="Albert R."/>
            <person name="Binder M."/>
            <person name="Bloem J."/>
            <person name="Labutti K."/>
            <person name="Salamov A."/>
            <person name="Andreopoulos B."/>
            <person name="Baker S."/>
            <person name="Barry K."/>
            <person name="Bills G."/>
            <person name="Bluhm B."/>
            <person name="Cannon C."/>
            <person name="Castanera R."/>
            <person name="Culley D."/>
            <person name="Daum C."/>
            <person name="Ezra D."/>
            <person name="Gonzalez J."/>
            <person name="Henrissat B."/>
            <person name="Kuo A."/>
            <person name="Liang C."/>
            <person name="Lipzen A."/>
            <person name="Lutzoni F."/>
            <person name="Magnuson J."/>
            <person name="Mondo S."/>
            <person name="Nolan M."/>
            <person name="Ohm R."/>
            <person name="Pangilinan J."/>
            <person name="Park H.-J."/>
            <person name="Ramirez L."/>
            <person name="Alfaro M."/>
            <person name="Sun H."/>
            <person name="Tritt A."/>
            <person name="Yoshinaga Y."/>
            <person name="Zwiers L.-H."/>
            <person name="Turgeon B."/>
            <person name="Goodwin S."/>
            <person name="Spatafora J."/>
            <person name="Crous P."/>
            <person name="Grigoriev I."/>
        </authorList>
    </citation>
    <scope>NUCLEOTIDE SEQUENCE</scope>
    <source>
        <strain evidence="2">CBS 207.26</strain>
    </source>
</reference>
<feature type="region of interest" description="Disordered" evidence="1">
    <location>
        <begin position="1"/>
        <end position="44"/>
    </location>
</feature>
<protein>
    <submittedName>
        <fullName evidence="2">Uncharacterized protein</fullName>
    </submittedName>
</protein>
<feature type="region of interest" description="Disordered" evidence="1">
    <location>
        <begin position="202"/>
        <end position="266"/>
    </location>
</feature>
<gene>
    <name evidence="2" type="ORF">K469DRAFT_706933</name>
</gene>
<evidence type="ECO:0000256" key="1">
    <source>
        <dbReference type="SAM" id="MobiDB-lite"/>
    </source>
</evidence>
<feature type="compositionally biased region" description="Acidic residues" evidence="1">
    <location>
        <begin position="202"/>
        <end position="222"/>
    </location>
</feature>
<organism evidence="2 3">
    <name type="scientific">Zopfia rhizophila CBS 207.26</name>
    <dbReference type="NCBI Taxonomy" id="1314779"/>
    <lineage>
        <taxon>Eukaryota</taxon>
        <taxon>Fungi</taxon>
        <taxon>Dikarya</taxon>
        <taxon>Ascomycota</taxon>
        <taxon>Pezizomycotina</taxon>
        <taxon>Dothideomycetes</taxon>
        <taxon>Dothideomycetes incertae sedis</taxon>
        <taxon>Zopfiaceae</taxon>
        <taxon>Zopfia</taxon>
    </lineage>
</organism>
<evidence type="ECO:0000313" key="2">
    <source>
        <dbReference type="EMBL" id="KAF2186268.1"/>
    </source>
</evidence>
<dbReference type="OrthoDB" id="5423564at2759"/>
<keyword evidence="3" id="KW-1185">Reference proteome</keyword>
<dbReference type="EMBL" id="ML994630">
    <property type="protein sequence ID" value="KAF2186268.1"/>
    <property type="molecule type" value="Genomic_DNA"/>
</dbReference>